<dbReference type="EC" id="2.1.1.-" evidence="2"/>
<dbReference type="GO" id="GO:0008168">
    <property type="term" value="F:methyltransferase activity"/>
    <property type="evidence" value="ECO:0007669"/>
    <property type="project" value="UniProtKB-KW"/>
</dbReference>
<dbReference type="Proteomes" id="UP001595593">
    <property type="component" value="Unassembled WGS sequence"/>
</dbReference>
<evidence type="ECO:0000259" key="1">
    <source>
        <dbReference type="Pfam" id="PF08241"/>
    </source>
</evidence>
<dbReference type="GO" id="GO:0032259">
    <property type="term" value="P:methylation"/>
    <property type="evidence" value="ECO:0007669"/>
    <property type="project" value="UniProtKB-KW"/>
</dbReference>
<organism evidence="2 3">
    <name type="scientific">Teichococcus globiformis</name>
    <dbReference type="NCBI Taxonomy" id="2307229"/>
    <lineage>
        <taxon>Bacteria</taxon>
        <taxon>Pseudomonadati</taxon>
        <taxon>Pseudomonadota</taxon>
        <taxon>Alphaproteobacteria</taxon>
        <taxon>Acetobacterales</taxon>
        <taxon>Roseomonadaceae</taxon>
        <taxon>Roseomonas</taxon>
    </lineage>
</organism>
<sequence length="243" mass="26498">MATTLETSRDQAVDQTLRDHPRAALDAASVRDAYRRWAGVYDAVFGGVSAAGRRRAVDAVNRLSGTRVLEVGVGTGLALPRYRSEKHVTGIDLSRDMLLKAQERVGQEGLRNVDGLLEMDAESMAFADGAFDIAVAMFTASVVPDAKRLLAEMQRVVRPGGHLLFVNHFAAEAGPRWWVERTMAPLSRVLGWHPDFAFSDLFDREQIQVEAVQPCPPAGLFTLVHLRNTAPGRVALPEQAAAA</sequence>
<dbReference type="InterPro" id="IPR013216">
    <property type="entry name" value="Methyltransf_11"/>
</dbReference>
<dbReference type="Pfam" id="PF08241">
    <property type="entry name" value="Methyltransf_11"/>
    <property type="match status" value="1"/>
</dbReference>
<dbReference type="Gene3D" id="3.40.50.150">
    <property type="entry name" value="Vaccinia Virus protein VP39"/>
    <property type="match status" value="1"/>
</dbReference>
<comment type="caution">
    <text evidence="2">The sequence shown here is derived from an EMBL/GenBank/DDBJ whole genome shotgun (WGS) entry which is preliminary data.</text>
</comment>
<dbReference type="CDD" id="cd02440">
    <property type="entry name" value="AdoMet_MTases"/>
    <property type="match status" value="1"/>
</dbReference>
<protein>
    <submittedName>
        <fullName evidence="2">Class I SAM-dependent methyltransferase</fullName>
        <ecNumber evidence="2">2.1.1.-</ecNumber>
    </submittedName>
</protein>
<dbReference type="PANTHER" id="PTHR42912:SF80">
    <property type="entry name" value="METHYLTRANSFERASE DOMAIN-CONTAINING PROTEIN"/>
    <property type="match status" value="1"/>
</dbReference>
<name>A0ABV7FWR9_9PROT</name>
<dbReference type="InterPro" id="IPR029063">
    <property type="entry name" value="SAM-dependent_MTases_sf"/>
</dbReference>
<dbReference type="PANTHER" id="PTHR42912">
    <property type="entry name" value="METHYLTRANSFERASE"/>
    <property type="match status" value="1"/>
</dbReference>
<dbReference type="RefSeq" id="WP_379593151.1">
    <property type="nucleotide sequence ID" value="NZ_JBHRTN010000004.1"/>
</dbReference>
<reference evidence="3" key="1">
    <citation type="journal article" date="2019" name="Int. J. Syst. Evol. Microbiol.">
        <title>The Global Catalogue of Microorganisms (GCM) 10K type strain sequencing project: providing services to taxonomists for standard genome sequencing and annotation.</title>
        <authorList>
            <consortium name="The Broad Institute Genomics Platform"/>
            <consortium name="The Broad Institute Genome Sequencing Center for Infectious Disease"/>
            <person name="Wu L."/>
            <person name="Ma J."/>
        </authorList>
    </citation>
    <scope>NUCLEOTIDE SEQUENCE [LARGE SCALE GENOMIC DNA]</scope>
    <source>
        <strain evidence="3">KCTC 52094</strain>
    </source>
</reference>
<dbReference type="EMBL" id="JBHRTN010000004">
    <property type="protein sequence ID" value="MFC3123856.1"/>
    <property type="molecule type" value="Genomic_DNA"/>
</dbReference>
<dbReference type="SUPFAM" id="SSF53335">
    <property type="entry name" value="S-adenosyl-L-methionine-dependent methyltransferases"/>
    <property type="match status" value="1"/>
</dbReference>
<keyword evidence="3" id="KW-1185">Reference proteome</keyword>
<keyword evidence="2" id="KW-0489">Methyltransferase</keyword>
<gene>
    <name evidence="2" type="ORF">ACFOD4_02190</name>
</gene>
<proteinExistence type="predicted"/>
<dbReference type="InterPro" id="IPR050508">
    <property type="entry name" value="Methyltransf_Superfamily"/>
</dbReference>
<evidence type="ECO:0000313" key="2">
    <source>
        <dbReference type="EMBL" id="MFC3123856.1"/>
    </source>
</evidence>
<evidence type="ECO:0000313" key="3">
    <source>
        <dbReference type="Proteomes" id="UP001595593"/>
    </source>
</evidence>
<feature type="domain" description="Methyltransferase type 11" evidence="1">
    <location>
        <begin position="69"/>
        <end position="165"/>
    </location>
</feature>
<accession>A0ABV7FWR9</accession>
<keyword evidence="2" id="KW-0808">Transferase</keyword>